<accession>I3YC83</accession>
<dbReference type="Gene3D" id="3.40.50.150">
    <property type="entry name" value="Vaccinia Virus protein VP39"/>
    <property type="match status" value="1"/>
</dbReference>
<dbReference type="HOGENOM" id="CLU_863153_0_0_6"/>
<dbReference type="EMBL" id="CP003154">
    <property type="protein sequence ID" value="AFL74601.1"/>
    <property type="molecule type" value="Genomic_DNA"/>
</dbReference>
<dbReference type="Proteomes" id="UP000006062">
    <property type="component" value="Chromosome"/>
</dbReference>
<dbReference type="CDD" id="cd02440">
    <property type="entry name" value="AdoMet_MTases"/>
    <property type="match status" value="1"/>
</dbReference>
<reference evidence="2 3" key="1">
    <citation type="submission" date="2012-06" db="EMBL/GenBank/DDBJ databases">
        <title>Complete sequence of Thiocystis violascens DSM 198.</title>
        <authorList>
            <consortium name="US DOE Joint Genome Institute"/>
            <person name="Lucas S."/>
            <person name="Han J."/>
            <person name="Lapidus A."/>
            <person name="Cheng J.-F."/>
            <person name="Goodwin L."/>
            <person name="Pitluck S."/>
            <person name="Peters L."/>
            <person name="Ovchinnikova G."/>
            <person name="Teshima H."/>
            <person name="Detter J.C."/>
            <person name="Han C."/>
            <person name="Tapia R."/>
            <person name="Land M."/>
            <person name="Hauser L."/>
            <person name="Kyrpides N."/>
            <person name="Ivanova N."/>
            <person name="Pagani I."/>
            <person name="Vogl K."/>
            <person name="Liu Z."/>
            <person name="Frigaard N.-U."/>
            <person name="Bryant D."/>
            <person name="Woyke T."/>
        </authorList>
    </citation>
    <scope>NUCLEOTIDE SEQUENCE [LARGE SCALE GENOMIC DNA]</scope>
    <source>
        <strain evidence="3">ATCC 17096 / DSM 198 / 6111</strain>
    </source>
</reference>
<keyword evidence="3" id="KW-1185">Reference proteome</keyword>
<keyword evidence="2" id="KW-0489">Methyltransferase</keyword>
<dbReference type="GO" id="GO:0032259">
    <property type="term" value="P:methylation"/>
    <property type="evidence" value="ECO:0007669"/>
    <property type="project" value="UniProtKB-KW"/>
</dbReference>
<protein>
    <submittedName>
        <fullName evidence="2">Methylase involved in ubiquinone/menaquinone biosynthesis</fullName>
    </submittedName>
</protein>
<dbReference type="InterPro" id="IPR013216">
    <property type="entry name" value="Methyltransf_11"/>
</dbReference>
<dbReference type="RefSeq" id="WP_014779035.1">
    <property type="nucleotide sequence ID" value="NC_018012.1"/>
</dbReference>
<evidence type="ECO:0000313" key="2">
    <source>
        <dbReference type="EMBL" id="AFL74601.1"/>
    </source>
</evidence>
<name>I3YC83_THIV6</name>
<evidence type="ECO:0000259" key="1">
    <source>
        <dbReference type="Pfam" id="PF08241"/>
    </source>
</evidence>
<dbReference type="STRING" id="765911.Thivi_2682"/>
<keyword evidence="2" id="KW-0830">Ubiquinone</keyword>
<dbReference type="SUPFAM" id="SSF53335">
    <property type="entry name" value="S-adenosyl-L-methionine-dependent methyltransferases"/>
    <property type="match status" value="1"/>
</dbReference>
<dbReference type="KEGG" id="tvi:Thivi_2682"/>
<dbReference type="eggNOG" id="COG2227">
    <property type="taxonomic scope" value="Bacteria"/>
</dbReference>
<dbReference type="Pfam" id="PF08241">
    <property type="entry name" value="Methyltransf_11"/>
    <property type="match status" value="1"/>
</dbReference>
<organism evidence="2 3">
    <name type="scientific">Thiocystis violascens (strain ATCC 17096 / DSM 198 / 6111)</name>
    <name type="common">Chromatium violascens</name>
    <dbReference type="NCBI Taxonomy" id="765911"/>
    <lineage>
        <taxon>Bacteria</taxon>
        <taxon>Pseudomonadati</taxon>
        <taxon>Pseudomonadota</taxon>
        <taxon>Gammaproteobacteria</taxon>
        <taxon>Chromatiales</taxon>
        <taxon>Chromatiaceae</taxon>
        <taxon>Thiocystis</taxon>
    </lineage>
</organism>
<dbReference type="GO" id="GO:0008757">
    <property type="term" value="F:S-adenosylmethionine-dependent methyltransferase activity"/>
    <property type="evidence" value="ECO:0007669"/>
    <property type="project" value="InterPro"/>
</dbReference>
<sequence>MAHTSLVFRARAALGQLRSLPARLRHGLTHAQGTTAPPPLNVTILASHAEYLRHRERTQSRARARDAAERALLDARDSFRVDGFCYPCGAPSAFEVDYRYGSESEGVRIPNWRETLICECCGLNNRLRASVELFDRFCRAQRTDRIYITEQTTPMYRWLVDRYAQVTGSEYLGDRIPFGAVNAQGVRNESLTQLSFPDATFDRMISFDVLEHIPDVAKALRECHRCLKPGGHLLLSVPFVVSAEHTLVRARVSANGEVEHLLPPEYHGDPLSSDGCLCFYHFGWDLLEQLRASGFGEARVLLYWSRELGYLGGEQLQIFATK</sequence>
<dbReference type="InterPro" id="IPR029063">
    <property type="entry name" value="SAM-dependent_MTases_sf"/>
</dbReference>
<dbReference type="AlphaFoldDB" id="I3YC83"/>
<dbReference type="OrthoDB" id="932345at2"/>
<keyword evidence="2" id="KW-0808">Transferase</keyword>
<proteinExistence type="predicted"/>
<feature type="domain" description="Methyltransferase type 11" evidence="1">
    <location>
        <begin position="156"/>
        <end position="234"/>
    </location>
</feature>
<gene>
    <name evidence="2" type="ordered locus">Thivi_2682</name>
</gene>
<evidence type="ECO:0000313" key="3">
    <source>
        <dbReference type="Proteomes" id="UP000006062"/>
    </source>
</evidence>